<keyword evidence="3" id="KW-1185">Reference proteome</keyword>
<organism evidence="2 3">
    <name type="scientific">Urochloa decumbens</name>
    <dbReference type="NCBI Taxonomy" id="240449"/>
    <lineage>
        <taxon>Eukaryota</taxon>
        <taxon>Viridiplantae</taxon>
        <taxon>Streptophyta</taxon>
        <taxon>Embryophyta</taxon>
        <taxon>Tracheophyta</taxon>
        <taxon>Spermatophyta</taxon>
        <taxon>Magnoliopsida</taxon>
        <taxon>Liliopsida</taxon>
        <taxon>Poales</taxon>
        <taxon>Poaceae</taxon>
        <taxon>PACMAD clade</taxon>
        <taxon>Panicoideae</taxon>
        <taxon>Panicodae</taxon>
        <taxon>Paniceae</taxon>
        <taxon>Melinidinae</taxon>
        <taxon>Urochloa</taxon>
    </lineage>
</organism>
<feature type="domain" description="F-box" evidence="1">
    <location>
        <begin position="23"/>
        <end position="70"/>
    </location>
</feature>
<dbReference type="InterPro" id="IPR017451">
    <property type="entry name" value="F-box-assoc_interact_dom"/>
</dbReference>
<dbReference type="EMBL" id="OZ075117">
    <property type="protein sequence ID" value="CAL5081976.1"/>
    <property type="molecule type" value="Genomic_DNA"/>
</dbReference>
<dbReference type="InterPro" id="IPR050796">
    <property type="entry name" value="SCF_F-box_component"/>
</dbReference>
<evidence type="ECO:0000313" key="3">
    <source>
        <dbReference type="Proteomes" id="UP001497457"/>
    </source>
</evidence>
<name>A0ABC9FTR9_9POAL</name>
<dbReference type="NCBIfam" id="TIGR01640">
    <property type="entry name" value="F_box_assoc_1"/>
    <property type="match status" value="1"/>
</dbReference>
<proteinExistence type="predicted"/>
<evidence type="ECO:0000313" key="2">
    <source>
        <dbReference type="EMBL" id="CAL5081976.1"/>
    </source>
</evidence>
<dbReference type="SUPFAM" id="SSF81383">
    <property type="entry name" value="F-box domain"/>
    <property type="match status" value="1"/>
</dbReference>
<dbReference type="PANTHER" id="PTHR31672:SF13">
    <property type="entry name" value="F-BOX PROTEIN CPR30-LIKE"/>
    <property type="match status" value="1"/>
</dbReference>
<dbReference type="Pfam" id="PF08268">
    <property type="entry name" value="FBA_3"/>
    <property type="match status" value="1"/>
</dbReference>
<dbReference type="Proteomes" id="UP001497457">
    <property type="component" value="Chromosome 7b"/>
</dbReference>
<gene>
    <name evidence="2" type="ORF">URODEC1_LOCUS108993</name>
</gene>
<dbReference type="InterPro" id="IPR001810">
    <property type="entry name" value="F-box_dom"/>
</dbReference>
<reference evidence="2" key="1">
    <citation type="submission" date="2024-10" db="EMBL/GenBank/DDBJ databases">
        <authorList>
            <person name="Ryan C."/>
        </authorList>
    </citation>
    <scope>NUCLEOTIDE SEQUENCE [LARGE SCALE GENOMIC DNA]</scope>
</reference>
<accession>A0ABC9FTR9</accession>
<dbReference type="PANTHER" id="PTHR31672">
    <property type="entry name" value="BNACNNG10540D PROTEIN"/>
    <property type="match status" value="1"/>
</dbReference>
<evidence type="ECO:0000259" key="1">
    <source>
        <dbReference type="PROSITE" id="PS50181"/>
    </source>
</evidence>
<dbReference type="InterPro" id="IPR013187">
    <property type="entry name" value="F-box-assoc_dom_typ3"/>
</dbReference>
<dbReference type="Pfam" id="PF00646">
    <property type="entry name" value="F-box"/>
    <property type="match status" value="1"/>
</dbReference>
<dbReference type="InterPro" id="IPR036047">
    <property type="entry name" value="F-box-like_dom_sf"/>
</dbReference>
<dbReference type="CDD" id="cd22157">
    <property type="entry name" value="F-box_AtFBW1-like"/>
    <property type="match status" value="1"/>
</dbReference>
<dbReference type="Gene3D" id="1.20.1280.50">
    <property type="match status" value="1"/>
</dbReference>
<dbReference type="SMART" id="SM00256">
    <property type="entry name" value="FBOX"/>
    <property type="match status" value="1"/>
</dbReference>
<protein>
    <recommendedName>
        <fullName evidence="1">F-box domain-containing protein</fullName>
    </recommendedName>
</protein>
<dbReference type="PROSITE" id="PS50181">
    <property type="entry name" value="FBOX"/>
    <property type="match status" value="1"/>
</dbReference>
<dbReference type="AlphaFoldDB" id="A0ABC9FTR9"/>
<sequence>MASKTLSTMLSDKSKSKTQWEVECIINRLPGDLIEQIFCRLPVSTLLRCISVCKQWYNFIRDPHFAAAHLQQASSCTLLFFPQESDQGDLYPSDAIIFDEAWSQSKWAVPVIGPDDFLCGSCNGLLCLYTKTSTIKIANLATGECLHLNKPAKNLRGDHFSFYSFGFHPVLKQYMVAHFLADRRKHSRGTFNVIQVYTLGSENWKGVRTPESLSLSCIKDSGVVNIDGVMYWLTEDTEANWNHAVISFDLSAETFAKIKLPAAELRSPDNRRFWVTELYGKVCIATAEVYLHIPGMLSGDLQIWTLDNKEEQRWTQRGSIQHPPSLYIPGPHFVQRDKIMMRGPDCNLYSYELFGKNCKTGLSNMVHLLDFGPHKPENMQSFLCVKSLVRLDAYKNVSVVRGPKRCEGWDSKRWEVWEQTIRRVEDQWSTIYQQERDAAAIPYTLAATAQELLQHLSQVIRQNITMQIDQILQHVPYCPVQHPRFLRRPNCVELKRDVLKLKARADGLADIIKASHQAVEGMSRLMGSLRTAILDIGQGTSGSAADIHAE</sequence>